<dbReference type="InterPro" id="IPR000073">
    <property type="entry name" value="AB_hydrolase_1"/>
</dbReference>
<keyword evidence="2" id="KW-0378">Hydrolase</keyword>
<dbReference type="Gene3D" id="3.40.50.1820">
    <property type="entry name" value="alpha/beta hydrolase"/>
    <property type="match status" value="1"/>
</dbReference>
<organism evidence="2 3">
    <name type="scientific">Ramlibacter pallidus</name>
    <dbReference type="NCBI Taxonomy" id="2780087"/>
    <lineage>
        <taxon>Bacteria</taxon>
        <taxon>Pseudomonadati</taxon>
        <taxon>Pseudomonadota</taxon>
        <taxon>Betaproteobacteria</taxon>
        <taxon>Burkholderiales</taxon>
        <taxon>Comamonadaceae</taxon>
        <taxon>Ramlibacter</taxon>
    </lineage>
</organism>
<comment type="caution">
    <text evidence="2">The sequence shown here is derived from an EMBL/GenBank/DDBJ whole genome shotgun (WGS) entry which is preliminary data.</text>
</comment>
<dbReference type="GO" id="GO:0016787">
    <property type="term" value="F:hydrolase activity"/>
    <property type="evidence" value="ECO:0007669"/>
    <property type="project" value="UniProtKB-KW"/>
</dbReference>
<dbReference type="EMBL" id="JADDIV010000005">
    <property type="protein sequence ID" value="MBE7369698.1"/>
    <property type="molecule type" value="Genomic_DNA"/>
</dbReference>
<sequence>MKVQANGLSIEVEDHGAGGGLPPVLLVMGLGMQLTAWPAAFVRALVDAGHRVVRFDNRDIGLSTRLDHLGTPNLLWESVKLRMGLGVRAPYPLQAMADDAFGVLDALGIAQAHVVGASMGGMIAQRMALAAPQRVLTLTSIMGSSGARHLPGPKRDVLQVLFSRPKDHSEPSLLAHYVRVFQAIGSPAYPTPPAELRKRILDSVRRGGYRPACTARQMAAVASDTGRAAELARITAPTLVLHGTDDPLVPVACGEDTARRIPGARFVAIPGMGHDLPPGVVERLLDPLLPHLRLGSPP</sequence>
<dbReference type="SUPFAM" id="SSF53474">
    <property type="entry name" value="alpha/beta-Hydrolases"/>
    <property type="match status" value="1"/>
</dbReference>
<evidence type="ECO:0000259" key="1">
    <source>
        <dbReference type="Pfam" id="PF00561"/>
    </source>
</evidence>
<dbReference type="PANTHER" id="PTHR43433">
    <property type="entry name" value="HYDROLASE, ALPHA/BETA FOLD FAMILY PROTEIN"/>
    <property type="match status" value="1"/>
</dbReference>
<proteinExistence type="predicted"/>
<name>A0ABR9S834_9BURK</name>
<dbReference type="Pfam" id="PF00561">
    <property type="entry name" value="Abhydrolase_1"/>
    <property type="match status" value="1"/>
</dbReference>
<dbReference type="Proteomes" id="UP000806285">
    <property type="component" value="Unassembled WGS sequence"/>
</dbReference>
<dbReference type="InterPro" id="IPR050471">
    <property type="entry name" value="AB_hydrolase"/>
</dbReference>
<keyword evidence="3" id="KW-1185">Reference proteome</keyword>
<feature type="domain" description="AB hydrolase-1" evidence="1">
    <location>
        <begin position="22"/>
        <end position="275"/>
    </location>
</feature>
<reference evidence="2 3" key="1">
    <citation type="submission" date="2020-10" db="EMBL/GenBank/DDBJ databases">
        <title>Ramlibacter sp. HM2 16S ribosomal RNA gene Genome sequencing and assembly.</title>
        <authorList>
            <person name="Kang M."/>
        </authorList>
    </citation>
    <scope>NUCLEOTIDE SEQUENCE [LARGE SCALE GENOMIC DNA]</scope>
    <source>
        <strain evidence="2 3">HM2</strain>
    </source>
</reference>
<evidence type="ECO:0000313" key="3">
    <source>
        <dbReference type="Proteomes" id="UP000806285"/>
    </source>
</evidence>
<dbReference type="RefSeq" id="WP_193678307.1">
    <property type="nucleotide sequence ID" value="NZ_JADDIV010000005.1"/>
</dbReference>
<accession>A0ABR9S834</accession>
<evidence type="ECO:0000313" key="2">
    <source>
        <dbReference type="EMBL" id="MBE7369698.1"/>
    </source>
</evidence>
<gene>
    <name evidence="2" type="ORF">IM787_19200</name>
</gene>
<dbReference type="InterPro" id="IPR029058">
    <property type="entry name" value="AB_hydrolase_fold"/>
</dbReference>
<protein>
    <submittedName>
        <fullName evidence="2">Alpha/beta hydrolase</fullName>
    </submittedName>
</protein>
<dbReference type="PANTHER" id="PTHR43433:SF5">
    <property type="entry name" value="AB HYDROLASE-1 DOMAIN-CONTAINING PROTEIN"/>
    <property type="match status" value="1"/>
</dbReference>